<name>A0A3A6QNI7_9EURY</name>
<comment type="similarity">
    <text evidence="2">Belongs to the nucleobase:cation symporter-2 (NCS2) (TC 2.A.40) family. Azg-like subfamily.</text>
</comment>
<feature type="transmembrane region" description="Helical" evidence="7">
    <location>
        <begin position="110"/>
        <end position="129"/>
    </location>
</feature>
<evidence type="ECO:0000256" key="2">
    <source>
        <dbReference type="ARBA" id="ARBA00005697"/>
    </source>
</evidence>
<dbReference type="GO" id="GO:0005886">
    <property type="term" value="C:plasma membrane"/>
    <property type="evidence" value="ECO:0007669"/>
    <property type="project" value="TreeGrafter"/>
</dbReference>
<feature type="transmembrane region" description="Helical" evidence="7">
    <location>
        <begin position="141"/>
        <end position="158"/>
    </location>
</feature>
<protein>
    <submittedName>
        <fullName evidence="8">NCS2 family permease</fullName>
    </submittedName>
</protein>
<evidence type="ECO:0000256" key="3">
    <source>
        <dbReference type="ARBA" id="ARBA00022448"/>
    </source>
</evidence>
<feature type="transmembrane region" description="Helical" evidence="7">
    <location>
        <begin position="178"/>
        <end position="201"/>
    </location>
</feature>
<dbReference type="AlphaFoldDB" id="A0A3A6QNI7"/>
<keyword evidence="3" id="KW-0813">Transport</keyword>
<evidence type="ECO:0000256" key="4">
    <source>
        <dbReference type="ARBA" id="ARBA00022692"/>
    </source>
</evidence>
<feature type="transmembrane region" description="Helical" evidence="7">
    <location>
        <begin position="85"/>
        <end position="104"/>
    </location>
</feature>
<feature type="transmembrane region" description="Helical" evidence="7">
    <location>
        <begin position="208"/>
        <end position="228"/>
    </location>
</feature>
<dbReference type="OrthoDB" id="27788at2157"/>
<accession>A0A3A6QNI7</accession>
<reference evidence="8 9" key="1">
    <citation type="submission" date="2018-06" db="EMBL/GenBank/DDBJ databases">
        <title>Halonotius sp. F13-13 a new haloarchaeeon isolated from a solar saltern from Isla Cristina, Huelva, Spain.</title>
        <authorList>
            <person name="Duran-Viseras A."/>
            <person name="Sanchez-Porro C."/>
            <person name="Ventosa A."/>
        </authorList>
    </citation>
    <scope>NUCLEOTIDE SEQUENCE [LARGE SCALE GENOMIC DNA]</scope>
    <source>
        <strain evidence="8 9">CECT 7525</strain>
    </source>
</reference>
<dbReference type="GO" id="GO:0012505">
    <property type="term" value="C:endomembrane system"/>
    <property type="evidence" value="ECO:0007669"/>
    <property type="project" value="UniProtKB-SubCell"/>
</dbReference>
<proteinExistence type="inferred from homology"/>
<dbReference type="GO" id="GO:0005345">
    <property type="term" value="F:purine nucleobase transmembrane transporter activity"/>
    <property type="evidence" value="ECO:0007669"/>
    <property type="project" value="TreeGrafter"/>
</dbReference>
<evidence type="ECO:0000313" key="9">
    <source>
        <dbReference type="Proteomes" id="UP000281564"/>
    </source>
</evidence>
<dbReference type="EMBL" id="QMDW01000010">
    <property type="protein sequence ID" value="RJX49465.1"/>
    <property type="molecule type" value="Genomic_DNA"/>
</dbReference>
<comment type="caution">
    <text evidence="8">The sequence shown here is derived from an EMBL/GenBank/DDBJ whole genome shotgun (WGS) entry which is preliminary data.</text>
</comment>
<keyword evidence="9" id="KW-1185">Reference proteome</keyword>
<feature type="transmembrane region" description="Helical" evidence="7">
    <location>
        <begin position="406"/>
        <end position="434"/>
    </location>
</feature>
<sequence>MIDIHSYFELDSNGTDIKTEIVAGLTTFFTIAYIIVVNPAVLSQAIDIQGYSDGEVFQMIAIVTIIASAIAMLVMGLYANRPFALAPGLGLQAFFTFTVVLGLGVPWQTALAAVFVEGILFILLTLTGLRKRIIAVFPEPVKKAVGAGIGAFLLMIGLQEIDIIVNSEATLVELGSVASLTTTPQSLFGLGAVVLILLLWARDIRAGILIGIVTSTIIGYIATLAGVVEPGEIVDETIMNEGIGAVVSSSQYDITPLAGAFIDGFSSVDPLTFLMVLLTFFFVDFFDTAGALIGLGQQGGMLDENGTLPEMDKPLLADGIGTTIGAMLGTSTLTTFIESSAGIEQGGRTGLTAVTVAALFLLMIPLTSLVNAIPTFASYSALVVIGIIMFQGAADIRWNDPVWAVPAALTIILMPLTYSIADGIAAGIISYPIVKTVTDGKKSETFDGRKPSFADQIKSVGIGPWTMAGAMIVYYTMQTSGLIL</sequence>
<evidence type="ECO:0000256" key="5">
    <source>
        <dbReference type="ARBA" id="ARBA00022989"/>
    </source>
</evidence>
<evidence type="ECO:0000256" key="1">
    <source>
        <dbReference type="ARBA" id="ARBA00004127"/>
    </source>
</evidence>
<dbReference type="InterPro" id="IPR045018">
    <property type="entry name" value="Azg-like"/>
</dbReference>
<feature type="transmembrane region" description="Helical" evidence="7">
    <location>
        <begin position="21"/>
        <end position="41"/>
    </location>
</feature>
<feature type="transmembrane region" description="Helical" evidence="7">
    <location>
        <begin position="376"/>
        <end position="394"/>
    </location>
</feature>
<dbReference type="Proteomes" id="UP000281564">
    <property type="component" value="Unassembled WGS sequence"/>
</dbReference>
<evidence type="ECO:0000256" key="7">
    <source>
        <dbReference type="SAM" id="Phobius"/>
    </source>
</evidence>
<feature type="transmembrane region" description="Helical" evidence="7">
    <location>
        <begin position="349"/>
        <end position="369"/>
    </location>
</feature>
<gene>
    <name evidence="8" type="ORF">DP106_08310</name>
</gene>
<dbReference type="PANTHER" id="PTHR43337">
    <property type="entry name" value="XANTHINE/URACIL PERMEASE C887.17-RELATED"/>
    <property type="match status" value="1"/>
</dbReference>
<keyword evidence="6 7" id="KW-0472">Membrane</keyword>
<evidence type="ECO:0000313" key="8">
    <source>
        <dbReference type="EMBL" id="RJX49465.1"/>
    </source>
</evidence>
<keyword evidence="4 7" id="KW-0812">Transmembrane</keyword>
<feature type="transmembrane region" description="Helical" evidence="7">
    <location>
        <begin position="56"/>
        <end position="78"/>
    </location>
</feature>
<keyword evidence="5 7" id="KW-1133">Transmembrane helix</keyword>
<organism evidence="8 9">
    <name type="scientific">Halonotius pteroides</name>
    <dbReference type="NCBI Taxonomy" id="268735"/>
    <lineage>
        <taxon>Archaea</taxon>
        <taxon>Methanobacteriati</taxon>
        <taxon>Methanobacteriota</taxon>
        <taxon>Stenosarchaea group</taxon>
        <taxon>Halobacteria</taxon>
        <taxon>Halobacteriales</taxon>
        <taxon>Haloferacaceae</taxon>
        <taxon>Halonotius</taxon>
    </lineage>
</organism>
<dbReference type="Pfam" id="PF00860">
    <property type="entry name" value="Xan_ur_permease"/>
    <property type="match status" value="1"/>
</dbReference>
<dbReference type="PANTHER" id="PTHR43337:SF1">
    <property type="entry name" value="XANTHINE_URACIL PERMEASE C887.17-RELATED"/>
    <property type="match status" value="1"/>
</dbReference>
<dbReference type="RefSeq" id="WP_120084648.1">
    <property type="nucleotide sequence ID" value="NZ_QMDW01000010.1"/>
</dbReference>
<comment type="subcellular location">
    <subcellularLocation>
        <location evidence="1">Endomembrane system</location>
        <topology evidence="1">Multi-pass membrane protein</topology>
    </subcellularLocation>
</comment>
<evidence type="ECO:0000256" key="6">
    <source>
        <dbReference type="ARBA" id="ARBA00023136"/>
    </source>
</evidence>
<feature type="transmembrane region" description="Helical" evidence="7">
    <location>
        <begin position="273"/>
        <end position="295"/>
    </location>
</feature>
<dbReference type="InterPro" id="IPR006043">
    <property type="entry name" value="NCS2"/>
</dbReference>
<feature type="transmembrane region" description="Helical" evidence="7">
    <location>
        <begin position="315"/>
        <end position="337"/>
    </location>
</feature>